<proteinExistence type="predicted"/>
<dbReference type="GO" id="GO:0032259">
    <property type="term" value="P:methylation"/>
    <property type="evidence" value="ECO:0007669"/>
    <property type="project" value="UniProtKB-KW"/>
</dbReference>
<dbReference type="InterPro" id="IPR029063">
    <property type="entry name" value="SAM-dependent_MTases_sf"/>
</dbReference>
<dbReference type="EMBL" id="SNWQ01000007">
    <property type="protein sequence ID" value="TDO48399.1"/>
    <property type="molecule type" value="Genomic_DNA"/>
</dbReference>
<dbReference type="RefSeq" id="WP_133800834.1">
    <property type="nucleotide sequence ID" value="NZ_SNWQ01000007.1"/>
</dbReference>
<keyword evidence="2" id="KW-1185">Reference proteome</keyword>
<dbReference type="OrthoDB" id="21342at2"/>
<dbReference type="Proteomes" id="UP000295388">
    <property type="component" value="Unassembled WGS sequence"/>
</dbReference>
<name>A0A4R6KG35_9ACTN</name>
<reference evidence="1 2" key="1">
    <citation type="submission" date="2019-03" db="EMBL/GenBank/DDBJ databases">
        <title>Genomic Encyclopedia of Type Strains, Phase III (KMG-III): the genomes of soil and plant-associated and newly described type strains.</title>
        <authorList>
            <person name="Whitman W."/>
        </authorList>
    </citation>
    <scope>NUCLEOTIDE SEQUENCE [LARGE SCALE GENOMIC DNA]</scope>
    <source>
        <strain evidence="1 2">VKM Ac-2527</strain>
    </source>
</reference>
<evidence type="ECO:0000313" key="2">
    <source>
        <dbReference type="Proteomes" id="UP000295388"/>
    </source>
</evidence>
<accession>A0A4R6KG35</accession>
<organism evidence="1 2">
    <name type="scientific">Kribbella caucasensis</name>
    <dbReference type="NCBI Taxonomy" id="2512215"/>
    <lineage>
        <taxon>Bacteria</taxon>
        <taxon>Bacillati</taxon>
        <taxon>Actinomycetota</taxon>
        <taxon>Actinomycetes</taxon>
        <taxon>Propionibacteriales</taxon>
        <taxon>Kribbellaceae</taxon>
        <taxon>Kribbella</taxon>
    </lineage>
</organism>
<protein>
    <submittedName>
        <fullName evidence="1">Methyltransferase family protein</fullName>
    </submittedName>
</protein>
<keyword evidence="1" id="KW-0489">Methyltransferase</keyword>
<sequence>MTPPIVMTAADTWLGTLWPWVRSHLPAAPARVVEIGCGPRGGFVPMLNAAGYEAVGVDPEAPGEPGFHRTDFELYVVRRPVDAIIACTSLHHVADLDDVADRMAAALVPGGALIVVEWAVELFDEPTARWCFDRLSDVDDETNWLQRHREAWWNSGGPWDFYLGRWARENGIHTAKAIQHALDTRFQALQVTPEPYFFAELDGTTYTDEQAAIDTGEIRATGIRYVARYV</sequence>
<dbReference type="Gene3D" id="3.40.50.150">
    <property type="entry name" value="Vaccinia Virus protein VP39"/>
    <property type="match status" value="1"/>
</dbReference>
<comment type="caution">
    <text evidence="1">The sequence shown here is derived from an EMBL/GenBank/DDBJ whole genome shotgun (WGS) entry which is preliminary data.</text>
</comment>
<dbReference type="GO" id="GO:0008168">
    <property type="term" value="F:methyltransferase activity"/>
    <property type="evidence" value="ECO:0007669"/>
    <property type="project" value="UniProtKB-KW"/>
</dbReference>
<dbReference type="CDD" id="cd02440">
    <property type="entry name" value="AdoMet_MTases"/>
    <property type="match status" value="1"/>
</dbReference>
<gene>
    <name evidence="1" type="ORF">EV643_10728</name>
</gene>
<dbReference type="Pfam" id="PF13489">
    <property type="entry name" value="Methyltransf_23"/>
    <property type="match status" value="1"/>
</dbReference>
<dbReference type="AlphaFoldDB" id="A0A4R6KG35"/>
<dbReference type="SUPFAM" id="SSF53335">
    <property type="entry name" value="S-adenosyl-L-methionine-dependent methyltransferases"/>
    <property type="match status" value="1"/>
</dbReference>
<keyword evidence="1" id="KW-0808">Transferase</keyword>
<evidence type="ECO:0000313" key="1">
    <source>
        <dbReference type="EMBL" id="TDO48399.1"/>
    </source>
</evidence>